<accession>A0A1C5A3N4</accession>
<evidence type="ECO:0000313" key="2">
    <source>
        <dbReference type="Proteomes" id="UP000198797"/>
    </source>
</evidence>
<dbReference type="AlphaFoldDB" id="A0A1C5A3N4"/>
<reference evidence="2" key="1">
    <citation type="submission" date="2016-06" db="EMBL/GenBank/DDBJ databases">
        <authorList>
            <person name="Varghese N."/>
            <person name="Submissions Spin"/>
        </authorList>
    </citation>
    <scope>NUCLEOTIDE SEQUENCE [LARGE SCALE GENOMIC DNA]</scope>
    <source>
        <strain evidence="2">DSM 44100</strain>
    </source>
</reference>
<dbReference type="STRING" id="121616.GA0070216_11378"/>
<dbReference type="SUPFAM" id="SSF160207">
    <property type="entry name" value="NMB0488-like"/>
    <property type="match status" value="1"/>
</dbReference>
<sequence>MTRLAALDLRRGRYVAHSSSLTGDGMWIANGAFVLLDEPADDRELGAAVSRMLDASRTGVPTPDLRGGPSAFAPVLDALGLRTYATYAKGTRHVGVERDADVVLVSPTRNGGAREGFVGLTEHAVRLTAPGDGELGEALRAALDRSS</sequence>
<dbReference type="RefSeq" id="WP_091250096.1">
    <property type="nucleotide sequence ID" value="NZ_FMCU01000013.1"/>
</dbReference>
<evidence type="ECO:0000313" key="1">
    <source>
        <dbReference type="EMBL" id="SCF39827.1"/>
    </source>
</evidence>
<protein>
    <submittedName>
        <fullName evidence="1">Uncharacterized protein</fullName>
    </submittedName>
</protein>
<dbReference type="Gene3D" id="3.40.1590.10">
    <property type="entry name" value="NMB0488-like"/>
    <property type="match status" value="1"/>
</dbReference>
<dbReference type="InterPro" id="IPR037891">
    <property type="entry name" value="Cdil-like_sf"/>
</dbReference>
<dbReference type="Proteomes" id="UP000198797">
    <property type="component" value="Unassembled WGS sequence"/>
</dbReference>
<gene>
    <name evidence="1" type="ORF">GA0070216_11378</name>
</gene>
<keyword evidence="2" id="KW-1185">Reference proteome</keyword>
<name>A0A1C5A3N4_9ACTN</name>
<organism evidence="1 2">
    <name type="scientific">Micromonospora matsumotoense</name>
    <dbReference type="NCBI Taxonomy" id="121616"/>
    <lineage>
        <taxon>Bacteria</taxon>
        <taxon>Bacillati</taxon>
        <taxon>Actinomycetota</taxon>
        <taxon>Actinomycetes</taxon>
        <taxon>Micromonosporales</taxon>
        <taxon>Micromonosporaceae</taxon>
        <taxon>Micromonospora</taxon>
    </lineage>
</organism>
<proteinExistence type="predicted"/>
<dbReference type="OrthoDB" id="3373251at2"/>
<dbReference type="EMBL" id="FMCU01000013">
    <property type="protein sequence ID" value="SCF39827.1"/>
    <property type="molecule type" value="Genomic_DNA"/>
</dbReference>